<protein>
    <submittedName>
        <fullName evidence="2">Uncharacterized protein</fullName>
    </submittedName>
</protein>
<sequence length="145" mass="17000">MATVWYVDDPAENEKIARSFIISNIPELKVKYDDECAEEDFKAVTDICNFLQVPGPVDKSKVERIGIRLLDDVFRDLRIELQDAQHVTMLLQRADWLKTVPVLKNLVIFRAERFPPIKNYRWIPGIGFTIDQTIPAARRFRSRYF</sequence>
<proteinExistence type="predicted"/>
<organism evidence="1 2">
    <name type="scientific">Panagrolaimus sp. JU765</name>
    <dbReference type="NCBI Taxonomy" id="591449"/>
    <lineage>
        <taxon>Eukaryota</taxon>
        <taxon>Metazoa</taxon>
        <taxon>Ecdysozoa</taxon>
        <taxon>Nematoda</taxon>
        <taxon>Chromadorea</taxon>
        <taxon>Rhabditida</taxon>
        <taxon>Tylenchina</taxon>
        <taxon>Panagrolaimomorpha</taxon>
        <taxon>Panagrolaimoidea</taxon>
        <taxon>Panagrolaimidae</taxon>
        <taxon>Panagrolaimus</taxon>
    </lineage>
</organism>
<accession>A0AC34QVD1</accession>
<evidence type="ECO:0000313" key="1">
    <source>
        <dbReference type="Proteomes" id="UP000887576"/>
    </source>
</evidence>
<reference evidence="2" key="1">
    <citation type="submission" date="2022-11" db="UniProtKB">
        <authorList>
            <consortium name="WormBaseParasite"/>
        </authorList>
    </citation>
    <scope>IDENTIFICATION</scope>
</reference>
<dbReference type="Proteomes" id="UP000887576">
    <property type="component" value="Unplaced"/>
</dbReference>
<name>A0AC34QVD1_9BILA</name>
<dbReference type="WBParaSite" id="JU765_v2.g19618.t1">
    <property type="protein sequence ID" value="JU765_v2.g19618.t1"/>
    <property type="gene ID" value="JU765_v2.g19618"/>
</dbReference>
<evidence type="ECO:0000313" key="2">
    <source>
        <dbReference type="WBParaSite" id="JU765_v2.g19618.t1"/>
    </source>
</evidence>